<dbReference type="EMBL" id="CAJFDH010000004">
    <property type="protein sequence ID" value="CAD5219340.1"/>
    <property type="molecule type" value="Genomic_DNA"/>
</dbReference>
<dbReference type="OrthoDB" id="10507079at2759"/>
<evidence type="ECO:0000313" key="2">
    <source>
        <dbReference type="EMBL" id="CAD5219340.1"/>
    </source>
</evidence>
<sequence length="131" mass="14671">MFYLSLTVLTMRYVGHENSDIFCEMPFRMRMMCFVCTVLLLISLVTAIANSVNNSNVESVTYCPKHTKFHPGLLCPEESMLYYYKCCGSKCCSNYKTLLLVSVISLLGAVMVVMVYSVMSSRVIATGVSNI</sequence>
<feature type="transmembrane region" description="Helical" evidence="1">
    <location>
        <begin position="98"/>
        <end position="119"/>
    </location>
</feature>
<keyword evidence="1" id="KW-1133">Transmembrane helix</keyword>
<accession>A0A811KUS9</accession>
<keyword evidence="1" id="KW-0472">Membrane</keyword>
<name>A0A811KUS9_9BILA</name>
<evidence type="ECO:0000256" key="1">
    <source>
        <dbReference type="SAM" id="Phobius"/>
    </source>
</evidence>
<dbReference type="EMBL" id="CAJFCW020000004">
    <property type="protein sequence ID" value="CAG9112450.1"/>
    <property type="molecule type" value="Genomic_DNA"/>
</dbReference>
<dbReference type="InterPro" id="IPR022559">
    <property type="entry name" value="SUP-1-like"/>
</dbReference>
<organism evidence="2 3">
    <name type="scientific">Bursaphelenchus okinawaensis</name>
    <dbReference type="NCBI Taxonomy" id="465554"/>
    <lineage>
        <taxon>Eukaryota</taxon>
        <taxon>Metazoa</taxon>
        <taxon>Ecdysozoa</taxon>
        <taxon>Nematoda</taxon>
        <taxon>Chromadorea</taxon>
        <taxon>Rhabditida</taxon>
        <taxon>Tylenchina</taxon>
        <taxon>Tylenchomorpha</taxon>
        <taxon>Aphelenchoidea</taxon>
        <taxon>Aphelenchoididae</taxon>
        <taxon>Bursaphelenchus</taxon>
    </lineage>
</organism>
<keyword evidence="1" id="KW-0812">Transmembrane</keyword>
<proteinExistence type="predicted"/>
<comment type="caution">
    <text evidence="2">The sequence shown here is derived from an EMBL/GenBank/DDBJ whole genome shotgun (WGS) entry which is preliminary data.</text>
</comment>
<keyword evidence="3" id="KW-1185">Reference proteome</keyword>
<gene>
    <name evidence="2" type="ORF">BOKJ2_LOCUS8395</name>
</gene>
<dbReference type="Pfam" id="PF10853">
    <property type="entry name" value="DUF2650"/>
    <property type="match status" value="1"/>
</dbReference>
<dbReference type="Proteomes" id="UP000614601">
    <property type="component" value="Unassembled WGS sequence"/>
</dbReference>
<protein>
    <submittedName>
        <fullName evidence="2">Uncharacterized protein</fullName>
    </submittedName>
</protein>
<dbReference type="AlphaFoldDB" id="A0A811KUS9"/>
<dbReference type="PANTHER" id="PTHR34149">
    <property type="entry name" value="PROTEIN CBG11905-RELATED"/>
    <property type="match status" value="1"/>
</dbReference>
<dbReference type="PANTHER" id="PTHR34149:SF12">
    <property type="entry name" value="MEMBRANE PROTEIN UL56"/>
    <property type="match status" value="1"/>
</dbReference>
<dbReference type="Proteomes" id="UP000783686">
    <property type="component" value="Unassembled WGS sequence"/>
</dbReference>
<reference evidence="2" key="1">
    <citation type="submission" date="2020-09" db="EMBL/GenBank/DDBJ databases">
        <authorList>
            <person name="Kikuchi T."/>
        </authorList>
    </citation>
    <scope>NUCLEOTIDE SEQUENCE</scope>
    <source>
        <strain evidence="2">SH1</strain>
    </source>
</reference>
<evidence type="ECO:0000313" key="3">
    <source>
        <dbReference type="Proteomes" id="UP000614601"/>
    </source>
</evidence>